<dbReference type="Pfam" id="PF17482">
    <property type="entry name" value="Phage_sheath_1C"/>
    <property type="match status" value="1"/>
</dbReference>
<dbReference type="RefSeq" id="WP_043967115.1">
    <property type="nucleotide sequence ID" value="NZ_JXTH01000041.1"/>
</dbReference>
<evidence type="ECO:0000313" key="4">
    <source>
        <dbReference type="EMBL" id="KIQ93881.1"/>
    </source>
</evidence>
<name>A0A0D0RYZ6_9BACL</name>
<feature type="domain" description="Tail sheath protein subtilisin-like" evidence="2">
    <location>
        <begin position="93"/>
        <end position="228"/>
    </location>
</feature>
<dbReference type="Gene3D" id="3.30.1370.220">
    <property type="match status" value="1"/>
</dbReference>
<proteinExistence type="inferred from homology"/>
<organism evidence="4 5">
    <name type="scientific">Anoxybacillus thermarum</name>
    <dbReference type="NCBI Taxonomy" id="404937"/>
    <lineage>
        <taxon>Bacteria</taxon>
        <taxon>Bacillati</taxon>
        <taxon>Bacillota</taxon>
        <taxon>Bacilli</taxon>
        <taxon>Bacillales</taxon>
        <taxon>Anoxybacillaceae</taxon>
        <taxon>Anoxybacillus</taxon>
    </lineage>
</organism>
<evidence type="ECO:0000313" key="5">
    <source>
        <dbReference type="Proteomes" id="UP000032102"/>
    </source>
</evidence>
<dbReference type="Gene3D" id="3.40.50.11790">
    <property type="match status" value="1"/>
</dbReference>
<dbReference type="InterPro" id="IPR035089">
    <property type="entry name" value="Phage_sheath_subtilisin"/>
</dbReference>
<protein>
    <submittedName>
        <fullName evidence="4">Phage tail sheath protein</fullName>
    </submittedName>
</protein>
<comment type="similarity">
    <text evidence="1">Belongs to the myoviridae tail sheath protein family.</text>
</comment>
<evidence type="ECO:0000256" key="1">
    <source>
        <dbReference type="ARBA" id="ARBA00008005"/>
    </source>
</evidence>
<dbReference type="Pfam" id="PF04984">
    <property type="entry name" value="Phage_sheath_1"/>
    <property type="match status" value="1"/>
</dbReference>
<evidence type="ECO:0000259" key="2">
    <source>
        <dbReference type="Pfam" id="PF04984"/>
    </source>
</evidence>
<accession>A0A0D0RYZ6</accession>
<dbReference type="Proteomes" id="UP000032102">
    <property type="component" value="Unassembled WGS sequence"/>
</dbReference>
<dbReference type="PATRIC" id="fig|404937.3.peg.2157"/>
<dbReference type="EMBL" id="JXTH01000041">
    <property type="protein sequence ID" value="KIQ93881.1"/>
    <property type="molecule type" value="Genomic_DNA"/>
</dbReference>
<evidence type="ECO:0000259" key="3">
    <source>
        <dbReference type="Pfam" id="PF17482"/>
    </source>
</evidence>
<feature type="domain" description="Tail sheath protein C-terminal" evidence="3">
    <location>
        <begin position="235"/>
        <end position="356"/>
    </location>
</feature>
<comment type="caution">
    <text evidence="4">The sequence shown here is derived from an EMBL/GenBank/DDBJ whole genome shotgun (WGS) entry which is preliminary data.</text>
</comment>
<dbReference type="InterPro" id="IPR020287">
    <property type="entry name" value="Tail_sheath_C"/>
</dbReference>
<sequence>MGLPQVNIVFKTLGATAIQRGERGIVALLLKDTAALGAHVLTSITDIPTGLSAANKKQIELAFIGGERTPNRVVVYVYDPNSTVTNGTPQDVALNYLETVKFDYFVFPEIEEADKTKITTWIGLQRANGKMVKAVLPHHAADKEYIINFTTENIVVGDTTYTAAQYCSRIAGLIAGTPLTISTTFQPLPEVDSVQSYTKDQLNQAIDNGEFVIYHDGEKVKVGRGVTSLVTTTQDKGDDFKKIKIVDILDLMYMDIRKTIEDKYIGKYANSYDNKVLLIQAINAYYEQLEIDGLLDTGKNSAEIDLDAQRVYLRSIGVDVDSMKDQQIKEANTRDKVFLLSRVRPLDAIEDIDMKVLI</sequence>
<reference evidence="4 5" key="1">
    <citation type="submission" date="2015-01" db="EMBL/GenBank/DDBJ databases">
        <title>Draft genome of Anoxybacillus thermarum strain AF/04.</title>
        <authorList>
            <person name="Poli A."/>
            <person name="Nicolaus B."/>
            <person name="Chan K.-G."/>
            <person name="Kahar U.M."/>
            <person name="Yaakob A.S."/>
            <person name="Chan C.S."/>
            <person name="Goh K.M."/>
        </authorList>
    </citation>
    <scope>NUCLEOTIDE SEQUENCE [LARGE SCALE GENOMIC DNA]</scope>
    <source>
        <strain evidence="4 5">AF/04</strain>
    </source>
</reference>
<gene>
    <name evidence="4" type="ORF">LH47_02031</name>
</gene>
<dbReference type="AlphaFoldDB" id="A0A0D0RYZ6"/>
<dbReference type="Gene3D" id="3.30.360.90">
    <property type="match status" value="1"/>
</dbReference>
<keyword evidence="5" id="KW-1185">Reference proteome</keyword>